<feature type="region of interest" description="Disordered" evidence="1">
    <location>
        <begin position="422"/>
        <end position="471"/>
    </location>
</feature>
<evidence type="ECO:0000313" key="3">
    <source>
        <dbReference type="Proteomes" id="UP001562425"/>
    </source>
</evidence>
<dbReference type="AlphaFoldDB" id="A0ABD1CT54"/>
<gene>
    <name evidence="2" type="ORF">pipiens_014781</name>
</gene>
<dbReference type="EMBL" id="JBEHCU010009603">
    <property type="protein sequence ID" value="KAL1379595.1"/>
    <property type="molecule type" value="Genomic_DNA"/>
</dbReference>
<proteinExistence type="predicted"/>
<feature type="compositionally biased region" description="Acidic residues" evidence="1">
    <location>
        <begin position="14"/>
        <end position="38"/>
    </location>
</feature>
<feature type="region of interest" description="Disordered" evidence="1">
    <location>
        <begin position="1"/>
        <end position="79"/>
    </location>
</feature>
<evidence type="ECO:0000256" key="1">
    <source>
        <dbReference type="SAM" id="MobiDB-lite"/>
    </source>
</evidence>
<dbReference type="Proteomes" id="UP001562425">
    <property type="component" value="Unassembled WGS sequence"/>
</dbReference>
<organism evidence="2 3">
    <name type="scientific">Culex pipiens pipiens</name>
    <name type="common">Northern house mosquito</name>
    <dbReference type="NCBI Taxonomy" id="38569"/>
    <lineage>
        <taxon>Eukaryota</taxon>
        <taxon>Metazoa</taxon>
        <taxon>Ecdysozoa</taxon>
        <taxon>Arthropoda</taxon>
        <taxon>Hexapoda</taxon>
        <taxon>Insecta</taxon>
        <taxon>Pterygota</taxon>
        <taxon>Neoptera</taxon>
        <taxon>Endopterygota</taxon>
        <taxon>Diptera</taxon>
        <taxon>Nematocera</taxon>
        <taxon>Culicoidea</taxon>
        <taxon>Culicidae</taxon>
        <taxon>Culicinae</taxon>
        <taxon>Culicini</taxon>
        <taxon>Culex</taxon>
        <taxon>Culex</taxon>
    </lineage>
</organism>
<dbReference type="PANTHER" id="PTHR46276">
    <property type="entry name" value="E3 UBIQUITIN-PROTEIN LIGASE UBR5"/>
    <property type="match status" value="1"/>
</dbReference>
<dbReference type="PANTHER" id="PTHR46276:SF1">
    <property type="entry name" value="E3 UBIQUITIN-PROTEIN LIGASE UBR5"/>
    <property type="match status" value="1"/>
</dbReference>
<reference evidence="2 3" key="1">
    <citation type="submission" date="2024-05" db="EMBL/GenBank/DDBJ databases">
        <title>Culex pipiens pipiens assembly and annotation.</title>
        <authorList>
            <person name="Alout H."/>
            <person name="Durand T."/>
        </authorList>
    </citation>
    <scope>NUCLEOTIDE SEQUENCE [LARGE SCALE GENOMIC DNA]</scope>
    <source>
        <strain evidence="2">HA-2024</strain>
        <tissue evidence="2">Whole body</tissue>
    </source>
</reference>
<comment type="caution">
    <text evidence="2">The sequence shown here is derived from an EMBL/GenBank/DDBJ whole genome shotgun (WGS) entry which is preliminary data.</text>
</comment>
<name>A0ABD1CT54_CULPP</name>
<protein>
    <submittedName>
        <fullName evidence="2">Uncharacterized protein</fullName>
    </submittedName>
</protein>
<evidence type="ECO:0000313" key="2">
    <source>
        <dbReference type="EMBL" id="KAL1379595.1"/>
    </source>
</evidence>
<feature type="compositionally biased region" description="Basic and acidic residues" evidence="1">
    <location>
        <begin position="379"/>
        <end position="409"/>
    </location>
</feature>
<sequence length="471" mass="52988">MLVSLIENDPERQVEEDEESEESYTEEEYLKEDQPEEVNPDRLEESNPEAGGIDYDPFTDDEAGPSPSPQREQERSKAKRRKCEKLFSLECSFCQRLYRSQLRPKENFSAQISGDSVQEVVANMWESGKSLIKREVRFENGVPKWASGEIPGEESAEKFLIVYDVTAHKSYATTNLTSKMLQKWRDQIVKVFVYAYSKEVETKVNGGVARLCQQKVGTVATSHPDFALDNIVSLHTCTLYTVALTESGVLSLGQRKRLWDKAGYTELQRIGIGRRAQVCVKNSPTYNHGAIGFPISHGVLKRFHLRGGGSIQIGGVLKVNGDAAVKFPLLVPRNRYRRGTEFSPASPGCRHAKRLSQKPSTPKKLAQKVSLTTCPDVAPADRRPRSARDRRWRRTPDRREAAEAQRHCQEPALVILRGKVEAAGQHSHQRTRTTFRWPPTATAGPEPRPAGQPRAPANKNHVPLAADRNRR</sequence>
<keyword evidence="3" id="KW-1185">Reference proteome</keyword>
<feature type="region of interest" description="Disordered" evidence="1">
    <location>
        <begin position="340"/>
        <end position="410"/>
    </location>
</feature>
<accession>A0ABD1CT54</accession>